<dbReference type="EMBL" id="FYDG01000001">
    <property type="protein sequence ID" value="SNB55429.1"/>
    <property type="molecule type" value="Genomic_DNA"/>
</dbReference>
<evidence type="ECO:0000313" key="2">
    <source>
        <dbReference type="Proteomes" id="UP000198418"/>
    </source>
</evidence>
<proteinExistence type="predicted"/>
<dbReference type="Proteomes" id="UP000198418">
    <property type="component" value="Unassembled WGS sequence"/>
</dbReference>
<dbReference type="RefSeq" id="WP_088518927.1">
    <property type="nucleotide sequence ID" value="NZ_FYDG01000001.1"/>
</dbReference>
<keyword evidence="2" id="KW-1185">Reference proteome</keyword>
<protein>
    <recommendedName>
        <fullName evidence="3">DUF707 domain-containing protein</fullName>
    </recommendedName>
</protein>
<dbReference type="InterPro" id="IPR029044">
    <property type="entry name" value="Nucleotide-diphossugar_trans"/>
</dbReference>
<gene>
    <name evidence="1" type="ORF">SAMN06265338_101456</name>
</gene>
<dbReference type="OrthoDB" id="7810870at2"/>
<evidence type="ECO:0000313" key="1">
    <source>
        <dbReference type="EMBL" id="SNB55429.1"/>
    </source>
</evidence>
<accession>A0A212Q814</accession>
<dbReference type="AlphaFoldDB" id="A0A212Q814"/>
<sequence>MSVVSGRKNLVVVRAGKNSLHPRWLAGATPRSFDLIVSRYDAAAAFDHGPDVRVVLRPGGKWDGLHAILSEPGLLDGYDYILLPDDDLDMTAADIEAIFAAMRRHDLDVAQPALSWDSYFSHFSVLACPGFGLRYVNFVEIMAPCLRRDVLEKILPEFAHTMSGFGLDYVWCRLSEDPRRRAAILDSIPVRHTRPIGRVLRGHMAKQGVVAEDEEAVLRARFGVTGRHRPLFYAAIDASGRRIEGRGALALRMALAYAKVYRKLGMQEPPLRNIMTILRRQLTRRPQLTPLRRIAEPAAQE</sequence>
<dbReference type="SUPFAM" id="SSF53448">
    <property type="entry name" value="Nucleotide-diphospho-sugar transferases"/>
    <property type="match status" value="1"/>
</dbReference>
<evidence type="ECO:0008006" key="3">
    <source>
        <dbReference type="Google" id="ProtNLM"/>
    </source>
</evidence>
<reference evidence="2" key="1">
    <citation type="submission" date="2017-06" db="EMBL/GenBank/DDBJ databases">
        <authorList>
            <person name="Varghese N."/>
            <person name="Submissions S."/>
        </authorList>
    </citation>
    <scope>NUCLEOTIDE SEQUENCE [LARGE SCALE GENOMIC DNA]</scope>
    <source>
        <strain evidence="2">DSM 137</strain>
    </source>
</reference>
<organism evidence="1 2">
    <name type="scientific">Rhodoblastus acidophilus</name>
    <name type="common">Rhodopseudomonas acidophila</name>
    <dbReference type="NCBI Taxonomy" id="1074"/>
    <lineage>
        <taxon>Bacteria</taxon>
        <taxon>Pseudomonadati</taxon>
        <taxon>Pseudomonadota</taxon>
        <taxon>Alphaproteobacteria</taxon>
        <taxon>Hyphomicrobiales</taxon>
        <taxon>Rhodoblastaceae</taxon>
        <taxon>Rhodoblastus</taxon>
    </lineage>
</organism>
<name>A0A212Q814_RHOAC</name>